<feature type="compositionally biased region" description="Polar residues" evidence="6">
    <location>
        <begin position="40"/>
        <end position="52"/>
    </location>
</feature>
<dbReference type="GO" id="GO:0000981">
    <property type="term" value="F:DNA-binding transcription factor activity, RNA polymerase II-specific"/>
    <property type="evidence" value="ECO:0007669"/>
    <property type="project" value="TreeGrafter"/>
</dbReference>
<dbReference type="Gene3D" id="4.10.280.10">
    <property type="entry name" value="Helix-loop-helix DNA-binding domain"/>
    <property type="match status" value="1"/>
</dbReference>
<evidence type="ECO:0000313" key="8">
    <source>
        <dbReference type="EMBL" id="EXB74538.1"/>
    </source>
</evidence>
<comment type="subcellular location">
    <subcellularLocation>
        <location evidence="1">Nucleus</location>
    </subcellularLocation>
</comment>
<keyword evidence="3" id="KW-0238">DNA-binding</keyword>
<dbReference type="AlphaFoldDB" id="W9RUY0"/>
<dbReference type="InterPro" id="IPR036638">
    <property type="entry name" value="HLH_DNA-bd_sf"/>
</dbReference>
<evidence type="ECO:0000256" key="1">
    <source>
        <dbReference type="ARBA" id="ARBA00004123"/>
    </source>
</evidence>
<dbReference type="SUPFAM" id="SSF47459">
    <property type="entry name" value="HLH, helix-loop-helix DNA-binding domain"/>
    <property type="match status" value="1"/>
</dbReference>
<accession>W9RUY0</accession>
<keyword evidence="4" id="KW-0804">Transcription</keyword>
<evidence type="ECO:0000256" key="6">
    <source>
        <dbReference type="SAM" id="MobiDB-lite"/>
    </source>
</evidence>
<organism evidence="8 9">
    <name type="scientific">Morus notabilis</name>
    <dbReference type="NCBI Taxonomy" id="981085"/>
    <lineage>
        <taxon>Eukaryota</taxon>
        <taxon>Viridiplantae</taxon>
        <taxon>Streptophyta</taxon>
        <taxon>Embryophyta</taxon>
        <taxon>Tracheophyta</taxon>
        <taxon>Spermatophyta</taxon>
        <taxon>Magnoliopsida</taxon>
        <taxon>eudicotyledons</taxon>
        <taxon>Gunneridae</taxon>
        <taxon>Pentapetalae</taxon>
        <taxon>rosids</taxon>
        <taxon>fabids</taxon>
        <taxon>Rosales</taxon>
        <taxon>Moraceae</taxon>
        <taxon>Moreae</taxon>
        <taxon>Morus</taxon>
    </lineage>
</organism>
<dbReference type="GO" id="GO:0000978">
    <property type="term" value="F:RNA polymerase II cis-regulatory region sequence-specific DNA binding"/>
    <property type="evidence" value="ECO:0007669"/>
    <property type="project" value="TreeGrafter"/>
</dbReference>
<evidence type="ECO:0000256" key="4">
    <source>
        <dbReference type="ARBA" id="ARBA00023163"/>
    </source>
</evidence>
<name>W9RUY0_9ROSA</name>
<keyword evidence="9" id="KW-1185">Reference proteome</keyword>
<evidence type="ECO:0000313" key="9">
    <source>
        <dbReference type="Proteomes" id="UP000030645"/>
    </source>
</evidence>
<dbReference type="PROSITE" id="PS50888">
    <property type="entry name" value="BHLH"/>
    <property type="match status" value="1"/>
</dbReference>
<evidence type="ECO:0000259" key="7">
    <source>
        <dbReference type="PROSITE" id="PS50888"/>
    </source>
</evidence>
<dbReference type="InterPro" id="IPR045843">
    <property type="entry name" value="IND-like"/>
</dbReference>
<dbReference type="eggNOG" id="ENOG502QW41">
    <property type="taxonomic scope" value="Eukaryota"/>
</dbReference>
<dbReference type="InterPro" id="IPR011598">
    <property type="entry name" value="bHLH_dom"/>
</dbReference>
<dbReference type="STRING" id="981085.W9RUY0"/>
<feature type="region of interest" description="Disordered" evidence="6">
    <location>
        <begin position="20"/>
        <end position="59"/>
    </location>
</feature>
<feature type="compositionally biased region" description="Polar residues" evidence="6">
    <location>
        <begin position="20"/>
        <end position="29"/>
    </location>
</feature>
<reference evidence="9" key="1">
    <citation type="submission" date="2013-01" db="EMBL/GenBank/DDBJ databases">
        <title>Draft Genome Sequence of a Mulberry Tree, Morus notabilis C.K. Schneid.</title>
        <authorList>
            <person name="He N."/>
            <person name="Zhao S."/>
        </authorList>
    </citation>
    <scope>NUCLEOTIDE SEQUENCE</scope>
</reference>
<gene>
    <name evidence="8" type="ORF">L484_026235</name>
</gene>
<dbReference type="PANTHER" id="PTHR16223:SF53">
    <property type="entry name" value="TRANSCRIPTION FACTOR BHLH68-LIKE"/>
    <property type="match status" value="1"/>
</dbReference>
<dbReference type="InterPro" id="IPR045239">
    <property type="entry name" value="bHLH95_bHLH"/>
</dbReference>
<evidence type="ECO:0000256" key="5">
    <source>
        <dbReference type="ARBA" id="ARBA00023242"/>
    </source>
</evidence>
<protein>
    <recommendedName>
        <fullName evidence="7">BHLH domain-containing protein</fullName>
    </recommendedName>
</protein>
<dbReference type="EMBL" id="KE344648">
    <property type="protein sequence ID" value="EXB74538.1"/>
    <property type="molecule type" value="Genomic_DNA"/>
</dbReference>
<dbReference type="CDD" id="cd11393">
    <property type="entry name" value="bHLH_AtbHLH_like"/>
    <property type="match status" value="1"/>
</dbReference>
<proteinExistence type="predicted"/>
<feature type="domain" description="BHLH" evidence="7">
    <location>
        <begin position="199"/>
        <end position="248"/>
    </location>
</feature>
<sequence length="298" mass="32613">MHPPSSTLFPPQFHVLANGSSSVIPLNSSPDHHHVEDPPQSWSQSGNYTGLSGDQEDKLFGQNHFQPKKMEDWEDQMMSNNTTVNPPPRLIPLHNIADDHVKAVNSQKRNNLYGQADHEEIILQQANNIRSFINCGWSQIVPAVSSSPRSCVTSSVGSTTNNNMLDFSYNKSQTTGHHSASSECNSTVTGGAVCKKARVQSSSSQPPLKVRKEKLGDRITALHQLVSPFGKTDTASVLLEAIGYIRFLQSQIEDMEGQEKLKDLRSKGLCLVPVSCTQHVGSDNGADYWAPANYGSGF</sequence>
<evidence type="ECO:0000256" key="3">
    <source>
        <dbReference type="ARBA" id="ARBA00023125"/>
    </source>
</evidence>
<dbReference type="GO" id="GO:0046983">
    <property type="term" value="F:protein dimerization activity"/>
    <property type="evidence" value="ECO:0007669"/>
    <property type="project" value="InterPro"/>
</dbReference>
<keyword evidence="2" id="KW-0805">Transcription regulation</keyword>
<dbReference type="GO" id="GO:0005634">
    <property type="term" value="C:nucleus"/>
    <property type="evidence" value="ECO:0007669"/>
    <property type="project" value="UniProtKB-SubCell"/>
</dbReference>
<dbReference type="Proteomes" id="UP000030645">
    <property type="component" value="Unassembled WGS sequence"/>
</dbReference>
<dbReference type="PANTHER" id="PTHR16223">
    <property type="entry name" value="TRANSCRIPTION FACTOR BHLH83-RELATED"/>
    <property type="match status" value="1"/>
</dbReference>
<evidence type="ECO:0000256" key="2">
    <source>
        <dbReference type="ARBA" id="ARBA00023015"/>
    </source>
</evidence>
<keyword evidence="5" id="KW-0539">Nucleus</keyword>